<dbReference type="OrthoDB" id="5352000at2759"/>
<dbReference type="SUPFAM" id="SSF117281">
    <property type="entry name" value="Kelch motif"/>
    <property type="match status" value="1"/>
</dbReference>
<keyword evidence="2" id="KW-0812">Transmembrane</keyword>
<evidence type="ECO:0000313" key="4">
    <source>
        <dbReference type="Proteomes" id="UP000800092"/>
    </source>
</evidence>
<evidence type="ECO:0000313" key="3">
    <source>
        <dbReference type="EMBL" id="KAF2231469.1"/>
    </source>
</evidence>
<feature type="region of interest" description="Disordered" evidence="1">
    <location>
        <begin position="327"/>
        <end position="365"/>
    </location>
</feature>
<dbReference type="Gene3D" id="2.120.10.80">
    <property type="entry name" value="Kelch-type beta propeller"/>
    <property type="match status" value="1"/>
</dbReference>
<accession>A0A6A6H0Q1</accession>
<feature type="compositionally biased region" description="Low complexity" evidence="1">
    <location>
        <begin position="336"/>
        <end position="365"/>
    </location>
</feature>
<protein>
    <recommendedName>
        <fullName evidence="5">Galactose oxidase</fullName>
    </recommendedName>
</protein>
<keyword evidence="2" id="KW-0472">Membrane</keyword>
<feature type="compositionally biased region" description="Basic and acidic residues" evidence="1">
    <location>
        <begin position="501"/>
        <end position="513"/>
    </location>
</feature>
<proteinExistence type="predicted"/>
<organism evidence="3 4">
    <name type="scientific">Viridothelium virens</name>
    <name type="common">Speckled blister lichen</name>
    <name type="synonym">Trypethelium virens</name>
    <dbReference type="NCBI Taxonomy" id="1048519"/>
    <lineage>
        <taxon>Eukaryota</taxon>
        <taxon>Fungi</taxon>
        <taxon>Dikarya</taxon>
        <taxon>Ascomycota</taxon>
        <taxon>Pezizomycotina</taxon>
        <taxon>Dothideomycetes</taxon>
        <taxon>Dothideomycetes incertae sedis</taxon>
        <taxon>Trypetheliales</taxon>
        <taxon>Trypetheliaceae</taxon>
        <taxon>Viridothelium</taxon>
    </lineage>
</organism>
<feature type="region of interest" description="Disordered" evidence="1">
    <location>
        <begin position="617"/>
        <end position="692"/>
    </location>
</feature>
<dbReference type="AlphaFoldDB" id="A0A6A6H0Q1"/>
<feature type="transmembrane region" description="Helical" evidence="2">
    <location>
        <begin position="369"/>
        <end position="393"/>
    </location>
</feature>
<dbReference type="Proteomes" id="UP000800092">
    <property type="component" value="Unassembled WGS sequence"/>
</dbReference>
<evidence type="ECO:0000256" key="1">
    <source>
        <dbReference type="SAM" id="MobiDB-lite"/>
    </source>
</evidence>
<name>A0A6A6H0Q1_VIRVR</name>
<gene>
    <name evidence="3" type="ORF">EV356DRAFT_431057</name>
</gene>
<dbReference type="EMBL" id="ML991826">
    <property type="protein sequence ID" value="KAF2231469.1"/>
    <property type="molecule type" value="Genomic_DNA"/>
</dbReference>
<feature type="non-terminal residue" evidence="3">
    <location>
        <position position="692"/>
    </location>
</feature>
<feature type="region of interest" description="Disordered" evidence="1">
    <location>
        <begin position="466"/>
        <end position="596"/>
    </location>
</feature>
<reference evidence="3" key="1">
    <citation type="journal article" date="2020" name="Stud. Mycol.">
        <title>101 Dothideomycetes genomes: a test case for predicting lifestyles and emergence of pathogens.</title>
        <authorList>
            <person name="Haridas S."/>
            <person name="Albert R."/>
            <person name="Binder M."/>
            <person name="Bloem J."/>
            <person name="Labutti K."/>
            <person name="Salamov A."/>
            <person name="Andreopoulos B."/>
            <person name="Baker S."/>
            <person name="Barry K."/>
            <person name="Bills G."/>
            <person name="Bluhm B."/>
            <person name="Cannon C."/>
            <person name="Castanera R."/>
            <person name="Culley D."/>
            <person name="Daum C."/>
            <person name="Ezra D."/>
            <person name="Gonzalez J."/>
            <person name="Henrissat B."/>
            <person name="Kuo A."/>
            <person name="Liang C."/>
            <person name="Lipzen A."/>
            <person name="Lutzoni F."/>
            <person name="Magnuson J."/>
            <person name="Mondo S."/>
            <person name="Nolan M."/>
            <person name="Ohm R."/>
            <person name="Pangilinan J."/>
            <person name="Park H.-J."/>
            <person name="Ramirez L."/>
            <person name="Alfaro M."/>
            <person name="Sun H."/>
            <person name="Tritt A."/>
            <person name="Yoshinaga Y."/>
            <person name="Zwiers L.-H."/>
            <person name="Turgeon B."/>
            <person name="Goodwin S."/>
            <person name="Spatafora J."/>
            <person name="Crous P."/>
            <person name="Grigoriev I."/>
        </authorList>
    </citation>
    <scope>NUCLEOTIDE SEQUENCE</scope>
    <source>
        <strain evidence="3">Tuck. ex Michener</strain>
    </source>
</reference>
<evidence type="ECO:0008006" key="5">
    <source>
        <dbReference type="Google" id="ProtNLM"/>
    </source>
</evidence>
<keyword evidence="2" id="KW-1133">Transmembrane helix</keyword>
<evidence type="ECO:0000256" key="2">
    <source>
        <dbReference type="SAM" id="Phobius"/>
    </source>
</evidence>
<dbReference type="InterPro" id="IPR015915">
    <property type="entry name" value="Kelch-typ_b-propeller"/>
</dbReference>
<feature type="compositionally biased region" description="Polar residues" evidence="1">
    <location>
        <begin position="518"/>
        <end position="529"/>
    </location>
</feature>
<keyword evidence="4" id="KW-1185">Reference proteome</keyword>
<sequence length="692" mass="73798">MTTPQPPVTLQGHCSVIDKETLYTYQSNAFQSLPLKQGASWTKLPMGASVDGGVCVKAVPNGDESQTALYIVGGTSSDSNYPGLQRFTFSNQKWDTLSPVTTVTKNRQWHGAAYLNSTSSILIYGGTQQQSDGQLSSQTFAISTKPPYNVLAFNSQAPPVHSPIVMPWNDSHAVMMGGASTNTQVWTFSSDDGWTKLQTSLTQGIQDNDAATVVSGSDGSKVLEIYDTSVSPNNVTEYVLLNPGGSPASVGTIPGKSRKRKRDASLANWPVYNDTLAPTTIRTGSSIAQDSNGLAVISGGDSQNPISLFNQQENSWLNATQFFGTSEASTQSTGNPSGTPSVVLPSSSTAPSSTSTSAPNPNPPKSNTLTVLGATLGAIFGIAAILLLILLLFRWHKAKRKRSEPGSPKDEKDRLSFIDRGASFMKEAGGSMANLDDSLKPPYTRKAKTNSASSLSSLAIIAGKLNPSQQHGHKRGAGGEGSINSRTELVQKKVHPLAKSEVMEMDRFDEKPDMATMKTPSQQATQQRMYETPAPARKQRSSGWSRYFNGNEATNLAQMHSHDRSTYASATDSRSSAASRSNYTESRHHPNSVDMVAPLELPDTGAQFDGNRISSVVTGSTSVNHSGDDLPQAQRAQIGMSRPESEASEASESVLSSGLRSHLGDEPSSWTPGGLASKDERGGSSIYTNSMR</sequence>
<feature type="compositionally biased region" description="Low complexity" evidence="1">
    <location>
        <begin position="566"/>
        <end position="581"/>
    </location>
</feature>